<evidence type="ECO:0000259" key="1">
    <source>
        <dbReference type="Pfam" id="PF00849"/>
    </source>
</evidence>
<dbReference type="GO" id="GO:0003723">
    <property type="term" value="F:RNA binding"/>
    <property type="evidence" value="ECO:0007669"/>
    <property type="project" value="InterPro"/>
</dbReference>
<dbReference type="OrthoDB" id="424794at2759"/>
<dbReference type="InterPro" id="IPR006145">
    <property type="entry name" value="PsdUridine_synth_RsuA/RluA"/>
</dbReference>
<organism evidence="2 3">
    <name type="scientific">Plasmopara halstedii</name>
    <name type="common">Downy mildew of sunflower</name>
    <dbReference type="NCBI Taxonomy" id="4781"/>
    <lineage>
        <taxon>Eukaryota</taxon>
        <taxon>Sar</taxon>
        <taxon>Stramenopiles</taxon>
        <taxon>Oomycota</taxon>
        <taxon>Peronosporomycetes</taxon>
        <taxon>Peronosporales</taxon>
        <taxon>Peronosporaceae</taxon>
        <taxon>Plasmopara</taxon>
    </lineage>
</organism>
<sequence>MTDISLISKNQRRKQKKAQWLADRKSMQIAEGIKVSRRKRRNERQTRMIENESLSAIVHYKACTSTTCNNRIIGNNCIVRSIEPYLHHFALYVKGRWAGRTLCEIFADEFPTLSTEYCVRAAQLGLIRVNGNNVLLDTVINAGDFFEHIKHRHEPDVHLPLQNVMEMSTLSSLSETWIHAETDELMVVNKPSGVPVHPTGNYQFNSLTLMLEHDRRDAAVKKKFQTFELFPVHRLDRLTSGLLILAKTPDKARSLSSELSANFLDGDADYRSVQKFYVARVKGEFPTTASGFARLTSKLVKIVSASDEFWRVTAPIGLMSPRQGHKRCVIASPDSKSCMTLLRRRGTPIGGESIVECLLVTGRTHQIRVHLQHLGFPIVNDPLYGPENNDKQTKAALEQVSSILHPTAKSFNFKEEILRNTEDKCVQACEICTAEHKKDVAVDVGDANLWLHSYRYESANWKFEVPLPQWAKLYGTIDTCQPDT</sequence>
<dbReference type="RefSeq" id="XP_024584361.1">
    <property type="nucleotide sequence ID" value="XM_024719021.1"/>
</dbReference>
<dbReference type="GO" id="GO:0000455">
    <property type="term" value="P:enzyme-directed rRNA pseudouridine synthesis"/>
    <property type="evidence" value="ECO:0007669"/>
    <property type="project" value="TreeGrafter"/>
</dbReference>
<dbReference type="Pfam" id="PF00849">
    <property type="entry name" value="PseudoU_synth_2"/>
    <property type="match status" value="1"/>
</dbReference>
<name>A0A0P1AZS7_PLAHL</name>
<protein>
    <submittedName>
        <fullName evidence="2">Rna pseudouridylate</fullName>
    </submittedName>
</protein>
<feature type="domain" description="Pseudouridine synthase RsuA/RluA-like" evidence="1">
    <location>
        <begin position="185"/>
        <end position="373"/>
    </location>
</feature>
<dbReference type="STRING" id="4781.A0A0P1AZS7"/>
<keyword evidence="3" id="KW-1185">Reference proteome</keyword>
<dbReference type="InterPro" id="IPR050188">
    <property type="entry name" value="RluA_PseudoU_synthase"/>
</dbReference>
<dbReference type="Proteomes" id="UP000054928">
    <property type="component" value="Unassembled WGS sequence"/>
</dbReference>
<evidence type="ECO:0000313" key="3">
    <source>
        <dbReference type="Proteomes" id="UP000054928"/>
    </source>
</evidence>
<dbReference type="GO" id="GO:0009982">
    <property type="term" value="F:pseudouridine synthase activity"/>
    <property type="evidence" value="ECO:0007669"/>
    <property type="project" value="InterPro"/>
</dbReference>
<evidence type="ECO:0000313" key="2">
    <source>
        <dbReference type="EMBL" id="CEG47992.1"/>
    </source>
</evidence>
<accession>A0A0P1AZS7</accession>
<dbReference type="Gene3D" id="3.30.2350.10">
    <property type="entry name" value="Pseudouridine synthase"/>
    <property type="match status" value="1"/>
</dbReference>
<dbReference type="PROSITE" id="PS01129">
    <property type="entry name" value="PSI_RLU"/>
    <property type="match status" value="1"/>
</dbReference>
<dbReference type="SUPFAM" id="SSF55120">
    <property type="entry name" value="Pseudouridine synthase"/>
    <property type="match status" value="1"/>
</dbReference>
<dbReference type="InterPro" id="IPR020103">
    <property type="entry name" value="PsdUridine_synth_cat_dom_sf"/>
</dbReference>
<dbReference type="PANTHER" id="PTHR21600:SF40">
    <property type="entry name" value="PSEUDOURIDYLATE SYNTHASE RPUSD2"/>
    <property type="match status" value="1"/>
</dbReference>
<proteinExistence type="predicted"/>
<dbReference type="AlphaFoldDB" id="A0A0P1AZS7"/>
<dbReference type="GeneID" id="36400529"/>
<dbReference type="PANTHER" id="PTHR21600">
    <property type="entry name" value="MITOCHONDRIAL RNA PSEUDOURIDINE SYNTHASE"/>
    <property type="match status" value="1"/>
</dbReference>
<dbReference type="InterPro" id="IPR006224">
    <property type="entry name" value="PsdUridine_synth_RluA-like_CS"/>
</dbReference>
<dbReference type="EMBL" id="CCYD01002887">
    <property type="protein sequence ID" value="CEG47992.1"/>
    <property type="molecule type" value="Genomic_DNA"/>
</dbReference>
<reference evidence="3" key="1">
    <citation type="submission" date="2014-09" db="EMBL/GenBank/DDBJ databases">
        <authorList>
            <person name="Sharma Rahul"/>
            <person name="Thines Marco"/>
        </authorList>
    </citation>
    <scope>NUCLEOTIDE SEQUENCE [LARGE SCALE GENOMIC DNA]</scope>
</reference>
<dbReference type="OMA" id="LNSLTHM"/>